<accession>A0A109BGK3</accession>
<gene>
    <name evidence="3" type="ORF">APY04_1841</name>
</gene>
<evidence type="ECO:0000259" key="2">
    <source>
        <dbReference type="Pfam" id="PF03330"/>
    </source>
</evidence>
<dbReference type="PATRIC" id="fig|121290.4.peg.166"/>
<organism evidence="3 4">
    <name type="scientific">Hyphomicrobium sulfonivorans</name>
    <dbReference type="NCBI Taxonomy" id="121290"/>
    <lineage>
        <taxon>Bacteria</taxon>
        <taxon>Pseudomonadati</taxon>
        <taxon>Pseudomonadota</taxon>
        <taxon>Alphaproteobacteria</taxon>
        <taxon>Hyphomicrobiales</taxon>
        <taxon>Hyphomicrobiaceae</taxon>
        <taxon>Hyphomicrobium</taxon>
    </lineage>
</organism>
<feature type="compositionally biased region" description="Basic and acidic residues" evidence="1">
    <location>
        <begin position="360"/>
        <end position="379"/>
    </location>
</feature>
<protein>
    <submittedName>
        <fullName evidence="3">Rare lipoprotein A</fullName>
    </submittedName>
</protein>
<dbReference type="InterPro" id="IPR036908">
    <property type="entry name" value="RlpA-like_sf"/>
</dbReference>
<feature type="compositionally biased region" description="Low complexity" evidence="1">
    <location>
        <begin position="394"/>
        <end position="428"/>
    </location>
</feature>
<sequence length="440" mass="46547">MCIASIAPAITAMAIPATVISSAEAKTPGKTYCFVGKCHRVKTIAETEALVGKEQSVVASHYDDCKKDRYNPCGLTSSGERFHPDRPDNTASPVYPDGTTLLVWNPNNKRALVVRVNNAGPYWGNRTLDLSRAAAEKLGFAGQGVAKLKMKVVKAPEAHEARYKKNRNYDPVPGDIGQYASITDAHRGMAVVMAFKATTGSPFAPVTTANAFAGQTVGSARLLVAEAPQAIGRVTTVAYTAPNTPLAFGGFRTQSRAVRSAASSLGSEHSLGKANRAEWDEDGVVDGPVRLSQDLVTASIATPSIAEKSQAVKSVATTDKAEAKSKSAAKSAKKSDKARIAAAVYADTPKPEASKSSSSKKHDDSSKAEKSDAKVEKKSTSKSRKSAKSKRGSGSKSKVANYESRGGSYYGSSYGNSYSDRSYTSSRSAGQLMSDNLRRL</sequence>
<dbReference type="SUPFAM" id="SSF50685">
    <property type="entry name" value="Barwin-like endoglucanases"/>
    <property type="match status" value="1"/>
</dbReference>
<feature type="region of interest" description="Disordered" evidence="1">
    <location>
        <begin position="308"/>
        <end position="440"/>
    </location>
</feature>
<reference evidence="3 4" key="1">
    <citation type="submission" date="2015-10" db="EMBL/GenBank/DDBJ databases">
        <title>Transcriptomic analysis of a linuron degrading triple-species bacterial consortium.</title>
        <authorList>
            <person name="Albers P."/>
        </authorList>
    </citation>
    <scope>NUCLEOTIDE SEQUENCE [LARGE SCALE GENOMIC DNA]</scope>
    <source>
        <strain evidence="3 4">WDL6</strain>
    </source>
</reference>
<dbReference type="Proteomes" id="UP000059074">
    <property type="component" value="Unassembled WGS sequence"/>
</dbReference>
<feature type="domain" description="RlpA-like protein double-psi beta-barrel" evidence="2">
    <location>
        <begin position="65"/>
        <end position="149"/>
    </location>
</feature>
<name>A0A109BGK3_HYPSL</name>
<dbReference type="InterPro" id="IPR009009">
    <property type="entry name" value="RlpA-like_DPBB"/>
</dbReference>
<dbReference type="STRING" id="121290.APY04_1841"/>
<dbReference type="PANTHER" id="PTHR34183">
    <property type="entry name" value="ENDOLYTIC PEPTIDOGLYCAN TRANSGLYCOSYLASE RLPA"/>
    <property type="match status" value="1"/>
</dbReference>
<proteinExistence type="predicted"/>
<keyword evidence="4" id="KW-1185">Reference proteome</keyword>
<feature type="compositionally biased region" description="Basic residues" evidence="1">
    <location>
        <begin position="380"/>
        <end position="393"/>
    </location>
</feature>
<evidence type="ECO:0000313" key="3">
    <source>
        <dbReference type="EMBL" id="KWT68391.1"/>
    </source>
</evidence>
<keyword evidence="3" id="KW-0449">Lipoprotein</keyword>
<evidence type="ECO:0000256" key="1">
    <source>
        <dbReference type="SAM" id="MobiDB-lite"/>
    </source>
</evidence>
<dbReference type="CDD" id="cd22268">
    <property type="entry name" value="DPBB_RlpA-like"/>
    <property type="match status" value="1"/>
</dbReference>
<dbReference type="Pfam" id="PF03330">
    <property type="entry name" value="DPBB_1"/>
    <property type="match status" value="1"/>
</dbReference>
<dbReference type="PANTHER" id="PTHR34183:SF8">
    <property type="entry name" value="ENDOLYTIC PEPTIDOGLYCAN TRANSGLYCOSYLASE RLPA-RELATED"/>
    <property type="match status" value="1"/>
</dbReference>
<dbReference type="AlphaFoldDB" id="A0A109BGK3"/>
<comment type="caution">
    <text evidence="3">The sequence shown here is derived from an EMBL/GenBank/DDBJ whole genome shotgun (WGS) entry which is preliminary data.</text>
</comment>
<dbReference type="EMBL" id="LMTR01000058">
    <property type="protein sequence ID" value="KWT68391.1"/>
    <property type="molecule type" value="Genomic_DNA"/>
</dbReference>
<dbReference type="Gene3D" id="2.40.40.10">
    <property type="entry name" value="RlpA-like domain"/>
    <property type="match status" value="1"/>
</dbReference>
<evidence type="ECO:0000313" key="4">
    <source>
        <dbReference type="Proteomes" id="UP000059074"/>
    </source>
</evidence>